<reference evidence="3 4" key="1">
    <citation type="journal article" date="2019" name="Commun. Biol.">
        <title>The bagworm genome reveals a unique fibroin gene that provides high tensile strength.</title>
        <authorList>
            <person name="Kono N."/>
            <person name="Nakamura H."/>
            <person name="Ohtoshi R."/>
            <person name="Tomita M."/>
            <person name="Numata K."/>
            <person name="Arakawa K."/>
        </authorList>
    </citation>
    <scope>NUCLEOTIDE SEQUENCE [LARGE SCALE GENOMIC DNA]</scope>
</reference>
<evidence type="ECO:0000256" key="1">
    <source>
        <dbReference type="PROSITE-ProRule" id="PRU00042"/>
    </source>
</evidence>
<dbReference type="InterPro" id="IPR013087">
    <property type="entry name" value="Znf_C2H2_type"/>
</dbReference>
<dbReference type="Proteomes" id="UP000299102">
    <property type="component" value="Unassembled WGS sequence"/>
</dbReference>
<evidence type="ECO:0000259" key="2">
    <source>
        <dbReference type="PROSITE" id="PS50157"/>
    </source>
</evidence>
<dbReference type="STRING" id="151549.A0A4C1YL11"/>
<proteinExistence type="predicted"/>
<sequence>MPFRCEFCSRLFKHKRSRDRHVKLHTGDRKYRCTHCEAAFSRSLFHEPISSSDILFIPTRPPTHWCLLWGCEHLWAVVTTILRWLLKNATKTLAPLTVGARPGVRESRARARARTRAGAQCRARGRLIASHSQVTRTKLGSSGVRAAPAQPLRHATTHLFRHLSATT</sequence>
<name>A0A4C1YL11_EUMVA</name>
<dbReference type="OrthoDB" id="10014897at2759"/>
<keyword evidence="1" id="KW-0863">Zinc-finger</keyword>
<accession>A0A4C1YL11</accession>
<keyword evidence="1" id="KW-0479">Metal-binding</keyword>
<comment type="caution">
    <text evidence="3">The sequence shown here is derived from an EMBL/GenBank/DDBJ whole genome shotgun (WGS) entry which is preliminary data.</text>
</comment>
<evidence type="ECO:0000313" key="4">
    <source>
        <dbReference type="Proteomes" id="UP000299102"/>
    </source>
</evidence>
<evidence type="ECO:0000313" key="3">
    <source>
        <dbReference type="EMBL" id="GBP75674.1"/>
    </source>
</evidence>
<feature type="domain" description="C2H2-type" evidence="2">
    <location>
        <begin position="3"/>
        <end position="30"/>
    </location>
</feature>
<organism evidence="3 4">
    <name type="scientific">Eumeta variegata</name>
    <name type="common">Bagworm moth</name>
    <name type="synonym">Eumeta japonica</name>
    <dbReference type="NCBI Taxonomy" id="151549"/>
    <lineage>
        <taxon>Eukaryota</taxon>
        <taxon>Metazoa</taxon>
        <taxon>Ecdysozoa</taxon>
        <taxon>Arthropoda</taxon>
        <taxon>Hexapoda</taxon>
        <taxon>Insecta</taxon>
        <taxon>Pterygota</taxon>
        <taxon>Neoptera</taxon>
        <taxon>Endopterygota</taxon>
        <taxon>Lepidoptera</taxon>
        <taxon>Glossata</taxon>
        <taxon>Ditrysia</taxon>
        <taxon>Tineoidea</taxon>
        <taxon>Psychidae</taxon>
        <taxon>Oiketicinae</taxon>
        <taxon>Eumeta</taxon>
    </lineage>
</organism>
<dbReference type="SUPFAM" id="SSF57667">
    <property type="entry name" value="beta-beta-alpha zinc fingers"/>
    <property type="match status" value="1"/>
</dbReference>
<dbReference type="PROSITE" id="PS00028">
    <property type="entry name" value="ZINC_FINGER_C2H2_1"/>
    <property type="match status" value="1"/>
</dbReference>
<dbReference type="EMBL" id="BGZK01001257">
    <property type="protein sequence ID" value="GBP75674.1"/>
    <property type="molecule type" value="Genomic_DNA"/>
</dbReference>
<dbReference type="GO" id="GO:0008270">
    <property type="term" value="F:zinc ion binding"/>
    <property type="evidence" value="ECO:0007669"/>
    <property type="project" value="UniProtKB-KW"/>
</dbReference>
<dbReference type="Gene3D" id="3.30.160.60">
    <property type="entry name" value="Classic Zinc Finger"/>
    <property type="match status" value="1"/>
</dbReference>
<keyword evidence="4" id="KW-1185">Reference proteome</keyword>
<dbReference type="AlphaFoldDB" id="A0A4C1YL11"/>
<gene>
    <name evidence="3" type="primary">znf423</name>
    <name evidence="3" type="ORF">EVAR_55888_1</name>
</gene>
<dbReference type="PROSITE" id="PS50157">
    <property type="entry name" value="ZINC_FINGER_C2H2_2"/>
    <property type="match status" value="1"/>
</dbReference>
<dbReference type="InterPro" id="IPR036236">
    <property type="entry name" value="Znf_C2H2_sf"/>
</dbReference>
<protein>
    <submittedName>
        <fullName evidence="3">Zinc finger protein 423</fullName>
    </submittedName>
</protein>
<keyword evidence="1" id="KW-0862">Zinc</keyword>